<gene>
    <name evidence="1" type="ORF">CXG81DRAFT_21519</name>
</gene>
<dbReference type="AlphaFoldDB" id="A0A4P9WZX9"/>
<dbReference type="Proteomes" id="UP000274922">
    <property type="component" value="Unassembled WGS sequence"/>
</dbReference>
<evidence type="ECO:0000313" key="2">
    <source>
        <dbReference type="Proteomes" id="UP000274922"/>
    </source>
</evidence>
<protein>
    <submittedName>
        <fullName evidence="1">Uncharacterized protein</fullName>
    </submittedName>
</protein>
<proteinExistence type="predicted"/>
<organism evidence="1 2">
    <name type="scientific">Caulochytrium protostelioides</name>
    <dbReference type="NCBI Taxonomy" id="1555241"/>
    <lineage>
        <taxon>Eukaryota</taxon>
        <taxon>Fungi</taxon>
        <taxon>Fungi incertae sedis</taxon>
        <taxon>Chytridiomycota</taxon>
        <taxon>Chytridiomycota incertae sedis</taxon>
        <taxon>Chytridiomycetes</taxon>
        <taxon>Caulochytriales</taxon>
        <taxon>Caulochytriaceae</taxon>
        <taxon>Caulochytrium</taxon>
    </lineage>
</organism>
<accession>A0A4P9WZX9</accession>
<name>A0A4P9WZX9_9FUNG</name>
<reference evidence="2" key="1">
    <citation type="journal article" date="2018" name="Nat. Microbiol.">
        <title>Leveraging single-cell genomics to expand the fungal tree of life.</title>
        <authorList>
            <person name="Ahrendt S.R."/>
            <person name="Quandt C.A."/>
            <person name="Ciobanu D."/>
            <person name="Clum A."/>
            <person name="Salamov A."/>
            <person name="Andreopoulos B."/>
            <person name="Cheng J.F."/>
            <person name="Woyke T."/>
            <person name="Pelin A."/>
            <person name="Henrissat B."/>
            <person name="Reynolds N.K."/>
            <person name="Benny G.L."/>
            <person name="Smith M.E."/>
            <person name="James T.Y."/>
            <person name="Grigoriev I.V."/>
        </authorList>
    </citation>
    <scope>NUCLEOTIDE SEQUENCE [LARGE SCALE GENOMIC DNA]</scope>
    <source>
        <strain evidence="2">ATCC 52028</strain>
    </source>
</reference>
<evidence type="ECO:0000313" key="1">
    <source>
        <dbReference type="EMBL" id="RKO98232.1"/>
    </source>
</evidence>
<keyword evidence="2" id="KW-1185">Reference proteome</keyword>
<sequence>MVSSDPFDPSQVDLDAILPEVDDVARVPILSNPLFVRQLINAILGQLTIAQLQLGIPERFHPWVRKMREPATDAQSKEYQSLVDKFVQDVDIAATHVLQHRDPFAPIVIPFAPTAARKHSLGGPVYFSAYNYHRPRASLSRDGLNDDSYPSRSLELVDVVRSVPDLLRSPDTATSMSDICQPPVAFESPLGPFDLVWSLRPWPISAVQNTPHTVTGFISNLDPAAAAIRTGSMPHTPFSLVRSYSAFDEAIWGIR</sequence>
<dbReference type="EMBL" id="ML014582">
    <property type="protein sequence ID" value="RKO98232.1"/>
    <property type="molecule type" value="Genomic_DNA"/>
</dbReference>